<proteinExistence type="predicted"/>
<evidence type="ECO:0000313" key="2">
    <source>
        <dbReference type="Proteomes" id="UP000614424"/>
    </source>
</evidence>
<dbReference type="Proteomes" id="UP000614424">
    <property type="component" value="Unassembled WGS sequence"/>
</dbReference>
<dbReference type="Pfam" id="PF10082">
    <property type="entry name" value="BBP2_2"/>
    <property type="match status" value="1"/>
</dbReference>
<accession>A0A8J6TE43</accession>
<name>A0A8J6TE43_9BACT</name>
<gene>
    <name evidence="1" type="ORF">H8E41_02965</name>
</gene>
<dbReference type="EMBL" id="JACNJZ010000057">
    <property type="protein sequence ID" value="MBC8316838.1"/>
    <property type="molecule type" value="Genomic_DNA"/>
</dbReference>
<dbReference type="AlphaFoldDB" id="A0A8J6TE43"/>
<dbReference type="SUPFAM" id="SSF56935">
    <property type="entry name" value="Porins"/>
    <property type="match status" value="1"/>
</dbReference>
<feature type="non-terminal residue" evidence="1">
    <location>
        <position position="1"/>
    </location>
</feature>
<reference evidence="1 2" key="1">
    <citation type="submission" date="2020-08" db="EMBL/GenBank/DDBJ databases">
        <title>Bridging the membrane lipid divide: bacteria of the FCB group superphylum have the potential to synthesize archaeal ether lipids.</title>
        <authorList>
            <person name="Villanueva L."/>
            <person name="Von Meijenfeldt F.A.B."/>
            <person name="Westbye A.B."/>
            <person name="Yadav S."/>
            <person name="Hopmans E.C."/>
            <person name="Dutilh B.E."/>
            <person name="Sinninghe Damste J.S."/>
        </authorList>
    </citation>
    <scope>NUCLEOTIDE SEQUENCE [LARGE SCALE GENOMIC DNA]</scope>
    <source>
        <strain evidence="1">NIOZ-UU47</strain>
    </source>
</reference>
<protein>
    <submittedName>
        <fullName evidence="1">Outer membrane beta-barrel protein</fullName>
    </submittedName>
</protein>
<comment type="caution">
    <text evidence="1">The sequence shown here is derived from an EMBL/GenBank/DDBJ whole genome shotgun (WGS) entry which is preliminary data.</text>
</comment>
<organism evidence="1 2">
    <name type="scientific">Candidatus Desulfobia pelagia</name>
    <dbReference type="NCBI Taxonomy" id="2841692"/>
    <lineage>
        <taxon>Bacteria</taxon>
        <taxon>Pseudomonadati</taxon>
        <taxon>Thermodesulfobacteriota</taxon>
        <taxon>Desulfobulbia</taxon>
        <taxon>Desulfobulbales</taxon>
        <taxon>Desulfobulbaceae</taxon>
        <taxon>Candidatus Desulfobia</taxon>
    </lineage>
</organism>
<dbReference type="InterPro" id="IPR018759">
    <property type="entry name" value="BBP2_2"/>
</dbReference>
<evidence type="ECO:0000313" key="1">
    <source>
        <dbReference type="EMBL" id="MBC8316838.1"/>
    </source>
</evidence>
<sequence>RDSILTVGYSYHLLDDRENYSDEYDQHTPYINLTYRFHPQWLASVFYEYSKADYDDAGEEKVQDTGATLAYDVTLKDRLSASYGYQKTEYDAAGRVDYDEQNVDLSWSHNREFGQHMLLTSTLVADFVDRDIDSDERGLSLSLGLTRTIQRGSLSLSGEMGTDERDADGGWDKYQRNFSIAGGLNYQVLEDLTGNINASFEKRYDWDLAGDKSTFDDYGAGAGLTWSFSRWYQLSVTYSYDRLDAKDSLASSYFEHTVMVQLSAAKDLLKW</sequence>